<dbReference type="InterPro" id="IPR000524">
    <property type="entry name" value="Tscrpt_reg_HTH_GntR"/>
</dbReference>
<evidence type="ECO:0000259" key="4">
    <source>
        <dbReference type="PROSITE" id="PS50949"/>
    </source>
</evidence>
<keyword evidence="1" id="KW-0805">Transcription regulation</keyword>
<name>A0ABN2N9N1_9PSEU</name>
<dbReference type="CDD" id="cd07377">
    <property type="entry name" value="WHTH_GntR"/>
    <property type="match status" value="1"/>
</dbReference>
<dbReference type="Gene3D" id="1.20.120.530">
    <property type="entry name" value="GntR ligand-binding domain-like"/>
    <property type="match status" value="1"/>
</dbReference>
<keyword evidence="3" id="KW-0804">Transcription</keyword>
<dbReference type="Pfam" id="PF07729">
    <property type="entry name" value="FCD"/>
    <property type="match status" value="1"/>
</dbReference>
<sequence length="232" mass="25697">MAARDDSRVGLLGHRPRPRRRNMSDEVFDYVRSRIFDGTLKADQRIPQDAVATALGVSRVPVREALIALEQHGLVASEPHRGTYVVPIRAEDIDDHYRMYGMIQGLAAARAVHSITEPVLDRLDELHEQMCTGDDPDLLWDLNYDFHSLINHTGGSSRVRAVLRHLSHNFPRELYALTPGSSPEANAGHARILAALRARDGVAADLANQEHVRAEGENIVVALRRAGILADS</sequence>
<reference evidence="5 6" key="1">
    <citation type="journal article" date="2019" name="Int. J. Syst. Evol. Microbiol.">
        <title>The Global Catalogue of Microorganisms (GCM) 10K type strain sequencing project: providing services to taxonomists for standard genome sequencing and annotation.</title>
        <authorList>
            <consortium name="The Broad Institute Genomics Platform"/>
            <consortium name="The Broad Institute Genome Sequencing Center for Infectious Disease"/>
            <person name="Wu L."/>
            <person name="Ma J."/>
        </authorList>
    </citation>
    <scope>NUCLEOTIDE SEQUENCE [LARGE SCALE GENOMIC DNA]</scope>
    <source>
        <strain evidence="5 6">JCM 16009</strain>
    </source>
</reference>
<gene>
    <name evidence="5" type="ORF">GCM10009836_42020</name>
</gene>
<dbReference type="PANTHER" id="PTHR43537:SF5">
    <property type="entry name" value="UXU OPERON TRANSCRIPTIONAL REGULATOR"/>
    <property type="match status" value="1"/>
</dbReference>
<dbReference type="PROSITE" id="PS50949">
    <property type="entry name" value="HTH_GNTR"/>
    <property type="match status" value="1"/>
</dbReference>
<feature type="domain" description="HTH gntR-type" evidence="4">
    <location>
        <begin position="21"/>
        <end position="88"/>
    </location>
</feature>
<dbReference type="InterPro" id="IPR008920">
    <property type="entry name" value="TF_FadR/GntR_C"/>
</dbReference>
<dbReference type="RefSeq" id="WP_344419584.1">
    <property type="nucleotide sequence ID" value="NZ_BAAAQK010000013.1"/>
</dbReference>
<evidence type="ECO:0000256" key="3">
    <source>
        <dbReference type="ARBA" id="ARBA00023163"/>
    </source>
</evidence>
<dbReference type="Gene3D" id="1.10.10.10">
    <property type="entry name" value="Winged helix-like DNA-binding domain superfamily/Winged helix DNA-binding domain"/>
    <property type="match status" value="1"/>
</dbReference>
<dbReference type="SUPFAM" id="SSF46785">
    <property type="entry name" value="Winged helix' DNA-binding domain"/>
    <property type="match status" value="1"/>
</dbReference>
<keyword evidence="2" id="KW-0238">DNA-binding</keyword>
<keyword evidence="6" id="KW-1185">Reference proteome</keyword>
<dbReference type="SUPFAM" id="SSF48008">
    <property type="entry name" value="GntR ligand-binding domain-like"/>
    <property type="match status" value="1"/>
</dbReference>
<proteinExistence type="predicted"/>
<dbReference type="SMART" id="SM00895">
    <property type="entry name" value="FCD"/>
    <property type="match status" value="1"/>
</dbReference>
<dbReference type="InterPro" id="IPR011711">
    <property type="entry name" value="GntR_C"/>
</dbReference>
<evidence type="ECO:0000313" key="5">
    <source>
        <dbReference type="EMBL" id="GAA1857367.1"/>
    </source>
</evidence>
<dbReference type="InterPro" id="IPR036388">
    <property type="entry name" value="WH-like_DNA-bd_sf"/>
</dbReference>
<dbReference type="InterPro" id="IPR036390">
    <property type="entry name" value="WH_DNA-bd_sf"/>
</dbReference>
<evidence type="ECO:0000256" key="1">
    <source>
        <dbReference type="ARBA" id="ARBA00023015"/>
    </source>
</evidence>
<dbReference type="PANTHER" id="PTHR43537">
    <property type="entry name" value="TRANSCRIPTIONAL REGULATOR, GNTR FAMILY"/>
    <property type="match status" value="1"/>
</dbReference>
<dbReference type="SMART" id="SM00345">
    <property type="entry name" value="HTH_GNTR"/>
    <property type="match status" value="1"/>
</dbReference>
<dbReference type="Proteomes" id="UP001500449">
    <property type="component" value="Unassembled WGS sequence"/>
</dbReference>
<comment type="caution">
    <text evidence="5">The sequence shown here is derived from an EMBL/GenBank/DDBJ whole genome shotgun (WGS) entry which is preliminary data.</text>
</comment>
<evidence type="ECO:0000313" key="6">
    <source>
        <dbReference type="Proteomes" id="UP001500449"/>
    </source>
</evidence>
<organism evidence="5 6">
    <name type="scientific">Pseudonocardia ailaonensis</name>
    <dbReference type="NCBI Taxonomy" id="367279"/>
    <lineage>
        <taxon>Bacteria</taxon>
        <taxon>Bacillati</taxon>
        <taxon>Actinomycetota</taxon>
        <taxon>Actinomycetes</taxon>
        <taxon>Pseudonocardiales</taxon>
        <taxon>Pseudonocardiaceae</taxon>
        <taxon>Pseudonocardia</taxon>
    </lineage>
</organism>
<accession>A0ABN2N9N1</accession>
<evidence type="ECO:0000256" key="2">
    <source>
        <dbReference type="ARBA" id="ARBA00023125"/>
    </source>
</evidence>
<dbReference type="EMBL" id="BAAAQK010000013">
    <property type="protein sequence ID" value="GAA1857367.1"/>
    <property type="molecule type" value="Genomic_DNA"/>
</dbReference>
<dbReference type="Pfam" id="PF00392">
    <property type="entry name" value="GntR"/>
    <property type="match status" value="1"/>
</dbReference>
<protein>
    <submittedName>
        <fullName evidence="5">GntR family transcriptional regulator</fullName>
    </submittedName>
</protein>